<dbReference type="SUPFAM" id="SSF46689">
    <property type="entry name" value="Homeodomain-like"/>
    <property type="match status" value="1"/>
</dbReference>
<dbReference type="InterPro" id="IPR035472">
    <property type="entry name" value="RpiR-like_SIS"/>
</dbReference>
<gene>
    <name evidence="6" type="ORF">AMD00_10925</name>
</gene>
<comment type="caution">
    <text evidence="6">The sequence shown here is derived from an EMBL/GenBank/DDBJ whole genome shotgun (WGS) entry which is preliminary data.</text>
</comment>
<dbReference type="InterPro" id="IPR009057">
    <property type="entry name" value="Homeodomain-like_sf"/>
</dbReference>
<dbReference type="Gene3D" id="3.40.50.10490">
    <property type="entry name" value="Glucose-6-phosphate isomerase like protein, domain 1"/>
    <property type="match status" value="1"/>
</dbReference>
<dbReference type="InterPro" id="IPR001347">
    <property type="entry name" value="SIS_dom"/>
</dbReference>
<evidence type="ECO:0000313" key="7">
    <source>
        <dbReference type="Proteomes" id="UP000036867"/>
    </source>
</evidence>
<dbReference type="Gene3D" id="1.10.10.10">
    <property type="entry name" value="Winged helix-like DNA-binding domain superfamily/Winged helix DNA-binding domain"/>
    <property type="match status" value="1"/>
</dbReference>
<dbReference type="RefSeq" id="WP_053417106.1">
    <property type="nucleotide sequence ID" value="NZ_LILB01000005.1"/>
</dbReference>
<feature type="domain" description="HTH rpiR-type" evidence="4">
    <location>
        <begin position="2"/>
        <end position="78"/>
    </location>
</feature>
<dbReference type="Pfam" id="PF01418">
    <property type="entry name" value="HTH_6"/>
    <property type="match status" value="1"/>
</dbReference>
<dbReference type="PROSITE" id="PS51464">
    <property type="entry name" value="SIS"/>
    <property type="match status" value="1"/>
</dbReference>
<evidence type="ECO:0000313" key="6">
    <source>
        <dbReference type="EMBL" id="KOO48915.1"/>
    </source>
</evidence>
<dbReference type="InterPro" id="IPR047640">
    <property type="entry name" value="RpiR-like"/>
</dbReference>
<dbReference type="GO" id="GO:1901135">
    <property type="term" value="P:carbohydrate derivative metabolic process"/>
    <property type="evidence" value="ECO:0007669"/>
    <property type="project" value="InterPro"/>
</dbReference>
<dbReference type="PROSITE" id="PS51071">
    <property type="entry name" value="HTH_RPIR"/>
    <property type="match status" value="1"/>
</dbReference>
<protein>
    <recommendedName>
        <fullName evidence="8">Transcriptional regulator</fullName>
    </recommendedName>
</protein>
<dbReference type="CDD" id="cd05013">
    <property type="entry name" value="SIS_RpiR"/>
    <property type="match status" value="1"/>
</dbReference>
<evidence type="ECO:0000256" key="3">
    <source>
        <dbReference type="ARBA" id="ARBA00023163"/>
    </source>
</evidence>
<keyword evidence="2" id="KW-0238">DNA-binding</keyword>
<organism evidence="6 7">
    <name type="scientific">Viridibacillus arvi</name>
    <dbReference type="NCBI Taxonomy" id="263475"/>
    <lineage>
        <taxon>Bacteria</taxon>
        <taxon>Bacillati</taxon>
        <taxon>Bacillota</taxon>
        <taxon>Bacilli</taxon>
        <taxon>Bacillales</taxon>
        <taxon>Caryophanaceae</taxon>
        <taxon>Viridibacillus</taxon>
    </lineage>
</organism>
<evidence type="ECO:0000256" key="1">
    <source>
        <dbReference type="ARBA" id="ARBA00023015"/>
    </source>
</evidence>
<dbReference type="SUPFAM" id="SSF53697">
    <property type="entry name" value="SIS domain"/>
    <property type="match status" value="1"/>
</dbReference>
<dbReference type="EMBL" id="LILB01000005">
    <property type="protein sequence ID" value="KOO48915.1"/>
    <property type="molecule type" value="Genomic_DNA"/>
</dbReference>
<dbReference type="GO" id="GO:0003700">
    <property type="term" value="F:DNA-binding transcription factor activity"/>
    <property type="evidence" value="ECO:0007669"/>
    <property type="project" value="InterPro"/>
</dbReference>
<keyword evidence="1" id="KW-0805">Transcription regulation</keyword>
<evidence type="ECO:0000256" key="2">
    <source>
        <dbReference type="ARBA" id="ARBA00023125"/>
    </source>
</evidence>
<feature type="domain" description="SIS" evidence="5">
    <location>
        <begin position="125"/>
        <end position="262"/>
    </location>
</feature>
<dbReference type="Pfam" id="PF01380">
    <property type="entry name" value="SIS"/>
    <property type="match status" value="1"/>
</dbReference>
<evidence type="ECO:0000259" key="5">
    <source>
        <dbReference type="PROSITE" id="PS51464"/>
    </source>
</evidence>
<dbReference type="PANTHER" id="PTHR30514">
    <property type="entry name" value="GLUCOKINASE"/>
    <property type="match status" value="1"/>
</dbReference>
<accession>A0A0M0LCY5</accession>
<sequence>MDALKSKVQSKYDEFSKGLKMVAKHFLANPEAFAMNSGVQVGQEINVSETTVIRFSHALGYSGYSALQKDVQEQLLNKKSSLFEFHHMKNSTDMDQEFSKKMMVKDAEVILQTAERLNVEDFTKAVDHLARSERVLVSGVRSSHAMAQWFSFTLDLMRGNVRLFRPDTDDIMLRISEMNEGSTFVAFSFHRYALETINMAKEAKRQGAFVIGITDSEVAPIREHADILFTVQLPIKSTLDVAPAVFSLMNAIVGAVAVKNSEQFAKRTKVYEELQLNRFFGE</sequence>
<evidence type="ECO:0000259" key="4">
    <source>
        <dbReference type="PROSITE" id="PS51071"/>
    </source>
</evidence>
<name>A0A0M0LCY5_9BACL</name>
<dbReference type="GO" id="GO:0097367">
    <property type="term" value="F:carbohydrate derivative binding"/>
    <property type="evidence" value="ECO:0007669"/>
    <property type="project" value="InterPro"/>
</dbReference>
<dbReference type="OrthoDB" id="2930at2"/>
<dbReference type="PATRIC" id="fig|263475.3.peg.3414"/>
<dbReference type="PANTHER" id="PTHR30514:SF18">
    <property type="entry name" value="RPIR-FAMILY TRANSCRIPTIONAL REGULATOR"/>
    <property type="match status" value="1"/>
</dbReference>
<dbReference type="AlphaFoldDB" id="A0A0M0LCY5"/>
<dbReference type="GeneID" id="301136607"/>
<proteinExistence type="predicted"/>
<dbReference type="InterPro" id="IPR036388">
    <property type="entry name" value="WH-like_DNA-bd_sf"/>
</dbReference>
<dbReference type="GO" id="GO:0003677">
    <property type="term" value="F:DNA binding"/>
    <property type="evidence" value="ECO:0007669"/>
    <property type="project" value="UniProtKB-KW"/>
</dbReference>
<dbReference type="InterPro" id="IPR000281">
    <property type="entry name" value="HTH_RpiR"/>
</dbReference>
<keyword evidence="3" id="KW-0804">Transcription</keyword>
<dbReference type="STRING" id="263475.AMD00_10925"/>
<evidence type="ECO:0008006" key="8">
    <source>
        <dbReference type="Google" id="ProtNLM"/>
    </source>
</evidence>
<reference evidence="7" key="1">
    <citation type="submission" date="2015-08" db="EMBL/GenBank/DDBJ databases">
        <title>Fjat-10028 dsm 16317.</title>
        <authorList>
            <person name="Liu B."/>
            <person name="Wang J."/>
            <person name="Zhu Y."/>
            <person name="Liu G."/>
            <person name="Chen Q."/>
            <person name="Chen Z."/>
            <person name="Lan J."/>
            <person name="Che J."/>
            <person name="Ge C."/>
            <person name="Shi H."/>
            <person name="Pan Z."/>
            <person name="Liu X."/>
        </authorList>
    </citation>
    <scope>NUCLEOTIDE SEQUENCE [LARGE SCALE GENOMIC DNA]</scope>
    <source>
        <strain evidence="7">DSM 16317</strain>
    </source>
</reference>
<dbReference type="InterPro" id="IPR046348">
    <property type="entry name" value="SIS_dom_sf"/>
</dbReference>
<dbReference type="Proteomes" id="UP000036867">
    <property type="component" value="Unassembled WGS sequence"/>
</dbReference>
<keyword evidence="7" id="KW-1185">Reference proteome</keyword>